<evidence type="ECO:0000313" key="5">
    <source>
        <dbReference type="Proteomes" id="UP000663671"/>
    </source>
</evidence>
<dbReference type="OrthoDB" id="4358334at2759"/>
<protein>
    <recommendedName>
        <fullName evidence="3">Reverse transcriptase domain-containing protein</fullName>
    </recommendedName>
</protein>
<feature type="coiled-coil region" evidence="1">
    <location>
        <begin position="1709"/>
        <end position="1736"/>
    </location>
</feature>
<dbReference type="PANTHER" id="PTHR33064">
    <property type="entry name" value="POL PROTEIN"/>
    <property type="match status" value="1"/>
</dbReference>
<gene>
    <name evidence="4" type="ORF">I7I51_02389</name>
</gene>
<dbReference type="InterPro" id="IPR043128">
    <property type="entry name" value="Rev_trsase/Diguanyl_cyclase"/>
</dbReference>
<feature type="region of interest" description="Disordered" evidence="2">
    <location>
        <begin position="100"/>
        <end position="135"/>
    </location>
</feature>
<organism evidence="4 5">
    <name type="scientific">Ajellomyces capsulatus</name>
    <name type="common">Darling's disease fungus</name>
    <name type="synonym">Histoplasma capsulatum</name>
    <dbReference type="NCBI Taxonomy" id="5037"/>
    <lineage>
        <taxon>Eukaryota</taxon>
        <taxon>Fungi</taxon>
        <taxon>Dikarya</taxon>
        <taxon>Ascomycota</taxon>
        <taxon>Pezizomycotina</taxon>
        <taxon>Eurotiomycetes</taxon>
        <taxon>Eurotiomycetidae</taxon>
        <taxon>Onygenales</taxon>
        <taxon>Ajellomycetaceae</taxon>
        <taxon>Histoplasma</taxon>
    </lineage>
</organism>
<feature type="compositionally biased region" description="Low complexity" evidence="2">
    <location>
        <begin position="107"/>
        <end position="128"/>
    </location>
</feature>
<reference evidence="4" key="1">
    <citation type="submission" date="2021-01" db="EMBL/GenBank/DDBJ databases">
        <title>Chromosome-level genome assembly of a human fungal pathogen reveals clustering of transcriptionally co-regulated genes.</title>
        <authorList>
            <person name="Voorhies M."/>
            <person name="Cohen S."/>
            <person name="Shea T.P."/>
            <person name="Petrus S."/>
            <person name="Munoz J.F."/>
            <person name="Poplawski S."/>
            <person name="Goldman W.E."/>
            <person name="Michael T."/>
            <person name="Cuomo C.A."/>
            <person name="Sil A."/>
            <person name="Beyhan S."/>
        </authorList>
    </citation>
    <scope>NUCLEOTIDE SEQUENCE</scope>
    <source>
        <strain evidence="4">WU24</strain>
    </source>
</reference>
<accession>A0A8A1MBS2</accession>
<dbReference type="Pfam" id="PF00078">
    <property type="entry name" value="RVT_1"/>
    <property type="match status" value="1"/>
</dbReference>
<dbReference type="InterPro" id="IPR000477">
    <property type="entry name" value="RT_dom"/>
</dbReference>
<dbReference type="PROSITE" id="PS50878">
    <property type="entry name" value="RT_POL"/>
    <property type="match status" value="1"/>
</dbReference>
<dbReference type="Gene3D" id="3.30.70.270">
    <property type="match status" value="2"/>
</dbReference>
<dbReference type="EMBL" id="CP069112">
    <property type="protein sequence ID" value="QSS62650.1"/>
    <property type="molecule type" value="Genomic_DNA"/>
</dbReference>
<keyword evidence="1" id="KW-0175">Coiled coil</keyword>
<evidence type="ECO:0000256" key="2">
    <source>
        <dbReference type="SAM" id="MobiDB-lite"/>
    </source>
</evidence>
<dbReference type="CDD" id="cd01647">
    <property type="entry name" value="RT_LTR"/>
    <property type="match status" value="1"/>
</dbReference>
<dbReference type="PANTHER" id="PTHR33064:SF37">
    <property type="entry name" value="RIBONUCLEASE H"/>
    <property type="match status" value="1"/>
</dbReference>
<dbReference type="InterPro" id="IPR051320">
    <property type="entry name" value="Viral_Replic_Matur_Polypro"/>
</dbReference>
<dbReference type="Gene3D" id="3.10.10.10">
    <property type="entry name" value="HIV Type 1 Reverse Transcriptase, subunit A, domain 1"/>
    <property type="match status" value="1"/>
</dbReference>
<dbReference type="VEuPathDB" id="FungiDB:I7I51_02389"/>
<evidence type="ECO:0000259" key="3">
    <source>
        <dbReference type="PROSITE" id="PS50878"/>
    </source>
</evidence>
<evidence type="ECO:0000313" key="4">
    <source>
        <dbReference type="EMBL" id="QSS62650.1"/>
    </source>
</evidence>
<feature type="domain" description="Reverse transcriptase" evidence="3">
    <location>
        <begin position="530"/>
        <end position="709"/>
    </location>
</feature>
<feature type="compositionally biased region" description="Polar residues" evidence="2">
    <location>
        <begin position="416"/>
        <end position="431"/>
    </location>
</feature>
<sequence length="1740" mass="196008">MNDGLFCWETELLKHFGKSRQQALQEALFLRYRFSNRNSLSISSYFTRKIALLREAGIADQIQLVQHLYDGLEAQLQVICPVDEFADDFPSLNDFRRKLLNPENPRQSNRWNNYKSNNNQNNPQGYNNQRRDDRSKWRRPYKEGQNQNQNRAFHAVQDDIMPEFSRPSSTPLTAAMLDEHGLSFLSIQDTGSGLSLVEARTVRERFPSTSINSNPDQIQIVIHGVSKMPLISKEYAILPIQYYQRLSEPHTPVYAIFHVVDELPPHMIIGTDIMREMNITIALGHPDTLKFSADNTEITIPLTRSNSPRTSMSPPCRRRIPVRVATSTIIPPTRELIVPVTHPPLPATDSYRLYFEPLHLHRPGSHISAAKGLSTDVQISALPIANLGATDTKLPADMIVGHITLLPHDTPVATFHTQSPQIQNRPQTPQDNAEPPNLPFQLNYEEDTPNFSPDVSEHYGKEYKKKVLKILSSLRALFSPKLGKVKGFEMPIPFVDENDLKGLKQNPFNISLRDKEAMDPILDELQQAGRIENVPFQNPSPAASPAFIVWRNGKPRVVIDLRRINTRLRPNAYPLPRQDTILSSLGDAVVFSTLDITKGFYQVPIRTKDRWKTAFVTPHRGHQQLTVSSMGLASSPGFFQNMMETILRKFLWSSLLVYIDDIVIFSKSLNQHLSDLQAILSCLEASGLTLSIKKCHFAYSSVSLLGHKVSRLGLSTHESKVEAIRKLSFPKTLHQLETSLGLFGYYREFVAHYAHKVEPLQIWKTQGFHQAPFKGNPRKKWAKKEIASTEELQQCWQKIKNELCDSPILKFPNFYKEFIAYVDGSKDGMGAAIHQKDNDGRERSVLFLSRTLKGSEKNYGSTELETAALLVSSFKLHAHLHQDSMAAILAALDTICNASDASLQKHCDKLGQLLARAASLLGKSDKLGYKPDSGPTCAPSQNSTPIPRVRLLAVHDDQEVRSLPVVGSMNARTEPYVGDVAIRQVERQDTGCKEEKRIQHVTELLDAIEKKLPEVQKAYENGASNFSYPVSTVEDSRVLDFTICDGTKGKRSMNMRIQRTLSILSLTNEFVAWDCLTFKQSKVARQVNVLSEKTDWTENINKFLNRRGIIDKKTARKMISEGIKSLVIQTLSGIPGIAALLLARSRWHEIPYMMLPTLIEGLLDRKIYEHAEVYSDWWESCQENYNNGSRLRKLAIQKCHPSQYLSVNRTKRRRIERNEGNRAEGHGDQNSFSQTKSSEPQIFTTASLPNAICENIADSQTREPVEVDKNNPVYQLGVDDLSNGGVAESALDQPVDNGFVPRTTEPSAQLNISPVVDSGGNGNMDNHPPHALGYNPPHENECTTNPNSTRTSHHPLELHYAASGNEAAFFWRNQYESTSSIVEIDADPTMASTLFSQIDPDPTMSSTLFSRIDPDPTMSSALFNSSEVSSNAHTLFERGYLELCCRSFDTIEITRTHPSLDEALLAALNSALNSSFAAAISVSSAGSHGIRSNPTSSVISEGCDNPTYDIFGGSQINNFSDSLDSAECLNEAFVPQNTNRYPREPQDHEEVDQDFDKEHIISFKLSFHHGKLSTSESLDIVAQERRDIDQNIANLDDLYSALLQMRQDIEENIGTLEEPLRHLNNAKTTGDIQKYLQEFSIEFHKLFLLLEKLAGFTTCALSIGIETGESGGFRWHIAAFWEDYRHIQQIMYTCSLCRQLQDAKLHRGVQYLQQQMRDLEAVCEESKEQLEADLSEDDLF</sequence>
<dbReference type="Pfam" id="PF17919">
    <property type="entry name" value="RT_RNaseH_2"/>
    <property type="match status" value="1"/>
</dbReference>
<name>A0A8A1MBS2_AJECA</name>
<feature type="region of interest" description="Disordered" evidence="2">
    <location>
        <begin position="416"/>
        <end position="438"/>
    </location>
</feature>
<proteinExistence type="predicted"/>
<evidence type="ECO:0000256" key="1">
    <source>
        <dbReference type="SAM" id="Coils"/>
    </source>
</evidence>
<feature type="compositionally biased region" description="Basic and acidic residues" evidence="2">
    <location>
        <begin position="1216"/>
        <end position="1227"/>
    </location>
</feature>
<dbReference type="Proteomes" id="UP000663671">
    <property type="component" value="Chromosome 7"/>
</dbReference>
<dbReference type="SUPFAM" id="SSF56672">
    <property type="entry name" value="DNA/RNA polymerases"/>
    <property type="match status" value="1"/>
</dbReference>
<dbReference type="InterPro" id="IPR043502">
    <property type="entry name" value="DNA/RNA_pol_sf"/>
</dbReference>
<dbReference type="InterPro" id="IPR041577">
    <property type="entry name" value="RT_RNaseH_2"/>
</dbReference>
<feature type="compositionally biased region" description="Polar residues" evidence="2">
    <location>
        <begin position="1228"/>
        <end position="1240"/>
    </location>
</feature>
<feature type="region of interest" description="Disordered" evidence="2">
    <location>
        <begin position="1209"/>
        <end position="1240"/>
    </location>
</feature>